<evidence type="ECO:0000313" key="2">
    <source>
        <dbReference type="EMBL" id="KFG30588.1"/>
    </source>
</evidence>
<feature type="region of interest" description="Disordered" evidence="1">
    <location>
        <begin position="254"/>
        <end position="313"/>
    </location>
</feature>
<gene>
    <name evidence="2" type="ORF">TGDOM2_211660</name>
</gene>
<feature type="compositionally biased region" description="Basic and acidic residues" evidence="1">
    <location>
        <begin position="258"/>
        <end position="277"/>
    </location>
</feature>
<feature type="region of interest" description="Disordered" evidence="1">
    <location>
        <begin position="154"/>
        <end position="181"/>
    </location>
</feature>
<feature type="compositionally biased region" description="Polar residues" evidence="1">
    <location>
        <begin position="132"/>
        <end position="142"/>
    </location>
</feature>
<evidence type="ECO:0000313" key="3">
    <source>
        <dbReference type="Proteomes" id="UP000028837"/>
    </source>
</evidence>
<feature type="region of interest" description="Disordered" evidence="1">
    <location>
        <begin position="60"/>
        <end position="142"/>
    </location>
</feature>
<accession>A0A086JEM0</accession>
<dbReference type="AlphaFoldDB" id="A0A086JEM0"/>
<evidence type="ECO:0000256" key="1">
    <source>
        <dbReference type="SAM" id="MobiDB-lite"/>
    </source>
</evidence>
<comment type="caution">
    <text evidence="2">The sequence shown here is derived from an EMBL/GenBank/DDBJ whole genome shotgun (WGS) entry which is preliminary data.</text>
</comment>
<name>A0A086JEM0_TOXGO</name>
<dbReference type="VEuPathDB" id="ToxoDB:TGDOM2_211660"/>
<feature type="compositionally biased region" description="Polar residues" evidence="1">
    <location>
        <begin position="70"/>
        <end position="86"/>
    </location>
</feature>
<feature type="compositionally biased region" description="Polar residues" evidence="1">
    <location>
        <begin position="303"/>
        <end position="313"/>
    </location>
</feature>
<protein>
    <submittedName>
        <fullName evidence="2">Uncharacterized protein</fullName>
    </submittedName>
</protein>
<dbReference type="OrthoDB" id="10411917at2759"/>
<feature type="compositionally biased region" description="Basic and acidic residues" evidence="1">
    <location>
        <begin position="283"/>
        <end position="302"/>
    </location>
</feature>
<reference evidence="2 3" key="1">
    <citation type="submission" date="2014-02" db="EMBL/GenBank/DDBJ databases">
        <authorList>
            <person name="Sibley D."/>
            <person name="Venepally P."/>
            <person name="Karamycheva S."/>
            <person name="Hadjithomas M."/>
            <person name="Khan A."/>
            <person name="Brunk B."/>
            <person name="Roos D."/>
            <person name="Caler E."/>
            <person name="Lorenzi H."/>
        </authorList>
    </citation>
    <scope>NUCLEOTIDE SEQUENCE [LARGE SCALE GENOMIC DNA]</scope>
    <source>
        <strain evidence="2 3">GAB2-2007-GAL-DOM2</strain>
    </source>
</reference>
<feature type="compositionally biased region" description="Basic and acidic residues" evidence="1">
    <location>
        <begin position="99"/>
        <end position="114"/>
    </location>
</feature>
<proteinExistence type="predicted"/>
<sequence length="313" mass="33389">MRPTGGRSRSASMRWSTLEATGGNSFFAFLSLFSGVCNLSCEVSVETEFVEAERSPLNRDEDAFFGRGGKSNTFSMKGSRASNASPHSRKEGTGGGGKDSGRLGREGEERRGEAEAASVSPFSAEAKEYPQESASGSKQAFSSKACAPTVASAVAQAGGAESRRRSMWRQASSSRDRKLRRISSCKASWSFSSFEGLSFPFASTAASSESVVERSGFLRRAERGRICSRVSAESGEETAGLEGGPREAAVAILLSGDAHADDLDRERGEAKREEKGDPGQTKRTGEGRRSERDGEMKTKRDATATSTATQLLK</sequence>
<dbReference type="Proteomes" id="UP000028837">
    <property type="component" value="Unassembled WGS sequence"/>
</dbReference>
<organism evidence="2 3">
    <name type="scientific">Toxoplasma gondii GAB2-2007-GAL-DOM2</name>
    <dbReference type="NCBI Taxonomy" id="1130820"/>
    <lineage>
        <taxon>Eukaryota</taxon>
        <taxon>Sar</taxon>
        <taxon>Alveolata</taxon>
        <taxon>Apicomplexa</taxon>
        <taxon>Conoidasida</taxon>
        <taxon>Coccidia</taxon>
        <taxon>Eucoccidiorida</taxon>
        <taxon>Eimeriorina</taxon>
        <taxon>Sarcocystidae</taxon>
        <taxon>Toxoplasma</taxon>
    </lineage>
</organism>
<dbReference type="EMBL" id="AHZU02001611">
    <property type="protein sequence ID" value="KFG30588.1"/>
    <property type="molecule type" value="Genomic_DNA"/>
</dbReference>